<gene>
    <name evidence="3" type="ORF">QBC36DRAFT_346221</name>
</gene>
<reference evidence="3" key="1">
    <citation type="journal article" date="2023" name="Mol. Phylogenet. Evol.">
        <title>Genome-scale phylogeny and comparative genomics of the fungal order Sordariales.</title>
        <authorList>
            <person name="Hensen N."/>
            <person name="Bonometti L."/>
            <person name="Westerberg I."/>
            <person name="Brannstrom I.O."/>
            <person name="Guillou S."/>
            <person name="Cros-Aarteil S."/>
            <person name="Calhoun S."/>
            <person name="Haridas S."/>
            <person name="Kuo A."/>
            <person name="Mondo S."/>
            <person name="Pangilinan J."/>
            <person name="Riley R."/>
            <person name="LaButti K."/>
            <person name="Andreopoulos B."/>
            <person name="Lipzen A."/>
            <person name="Chen C."/>
            <person name="Yan M."/>
            <person name="Daum C."/>
            <person name="Ng V."/>
            <person name="Clum A."/>
            <person name="Steindorff A."/>
            <person name="Ohm R.A."/>
            <person name="Martin F."/>
            <person name="Silar P."/>
            <person name="Natvig D.O."/>
            <person name="Lalanne C."/>
            <person name="Gautier V."/>
            <person name="Ament-Velasquez S.L."/>
            <person name="Kruys A."/>
            <person name="Hutchinson M.I."/>
            <person name="Powell A.J."/>
            <person name="Barry K."/>
            <person name="Miller A.N."/>
            <person name="Grigoriev I.V."/>
            <person name="Debuchy R."/>
            <person name="Gladieux P."/>
            <person name="Hiltunen Thoren M."/>
            <person name="Johannesson H."/>
        </authorList>
    </citation>
    <scope>NUCLEOTIDE SEQUENCE</scope>
    <source>
        <strain evidence="3">CBS 892.96</strain>
    </source>
</reference>
<evidence type="ECO:0000256" key="1">
    <source>
        <dbReference type="SAM" id="MobiDB-lite"/>
    </source>
</evidence>
<reference evidence="3" key="2">
    <citation type="submission" date="2023-05" db="EMBL/GenBank/DDBJ databases">
        <authorList>
            <consortium name="Lawrence Berkeley National Laboratory"/>
            <person name="Steindorff A."/>
            <person name="Hensen N."/>
            <person name="Bonometti L."/>
            <person name="Westerberg I."/>
            <person name="Brannstrom I.O."/>
            <person name="Guillou S."/>
            <person name="Cros-Aarteil S."/>
            <person name="Calhoun S."/>
            <person name="Haridas S."/>
            <person name="Kuo A."/>
            <person name="Mondo S."/>
            <person name="Pangilinan J."/>
            <person name="Riley R."/>
            <person name="Labutti K."/>
            <person name="Andreopoulos B."/>
            <person name="Lipzen A."/>
            <person name="Chen C."/>
            <person name="Yanf M."/>
            <person name="Daum C."/>
            <person name="Ng V."/>
            <person name="Clum A."/>
            <person name="Ohm R."/>
            <person name="Martin F."/>
            <person name="Silar P."/>
            <person name="Natvig D."/>
            <person name="Lalanne C."/>
            <person name="Gautier V."/>
            <person name="Ament-Velasquez S.L."/>
            <person name="Kruys A."/>
            <person name="Hutchinson M.I."/>
            <person name="Powell A.J."/>
            <person name="Barry K."/>
            <person name="Miller A.N."/>
            <person name="Grigoriev I.V."/>
            <person name="Debuchy R."/>
            <person name="Gladieux P."/>
            <person name="Thoren M.H."/>
            <person name="Johannesson H."/>
        </authorList>
    </citation>
    <scope>NUCLEOTIDE SEQUENCE</scope>
    <source>
        <strain evidence="3">CBS 892.96</strain>
    </source>
</reference>
<evidence type="ECO:0000256" key="2">
    <source>
        <dbReference type="SAM" id="Phobius"/>
    </source>
</evidence>
<name>A0AAN6W9G9_9PEZI</name>
<keyword evidence="4" id="KW-1185">Reference proteome</keyword>
<dbReference type="Proteomes" id="UP001302321">
    <property type="component" value="Unassembled WGS sequence"/>
</dbReference>
<organism evidence="3 4">
    <name type="scientific">Triangularia setosa</name>
    <dbReference type="NCBI Taxonomy" id="2587417"/>
    <lineage>
        <taxon>Eukaryota</taxon>
        <taxon>Fungi</taxon>
        <taxon>Dikarya</taxon>
        <taxon>Ascomycota</taxon>
        <taxon>Pezizomycotina</taxon>
        <taxon>Sordariomycetes</taxon>
        <taxon>Sordariomycetidae</taxon>
        <taxon>Sordariales</taxon>
        <taxon>Podosporaceae</taxon>
        <taxon>Triangularia</taxon>
    </lineage>
</organism>
<keyword evidence="2" id="KW-0472">Membrane</keyword>
<dbReference type="EMBL" id="MU866194">
    <property type="protein sequence ID" value="KAK4176532.1"/>
    <property type="molecule type" value="Genomic_DNA"/>
</dbReference>
<evidence type="ECO:0000313" key="3">
    <source>
        <dbReference type="EMBL" id="KAK4176532.1"/>
    </source>
</evidence>
<keyword evidence="2" id="KW-1133">Transmembrane helix</keyword>
<feature type="transmembrane region" description="Helical" evidence="2">
    <location>
        <begin position="294"/>
        <end position="314"/>
    </location>
</feature>
<proteinExistence type="predicted"/>
<sequence length="509" mass="57542">MKIFKQLVAKNGNCRRSFLSDSKMAPFSIILKKIICHLLCFAGNCDTTDQRSQATKEQEADIMVFLGKDSQAEQARPSSSRFRIKGKSIVLPKDTRPQEAPKHVTDAGRQDAKHLPTTPYPLPQTIPPLEATATTTASLSVRNKNPPLLQPYPSRQSPPPKLSQFAMSMSTLKKTLDTLHLIFSHTRYMVIGTAAMSIWGFVPSHSKYLPRQISILCTADDLPIIRSWAASMPYCVAFPGWSDMIGVVINGKIRGVKIKTVSLETFERVERVSPLELNKRERFRGWRENIMRTGAWVLGLGGMLDLLVGGWMVYHCKKEKTKKEEERLERCGRWILWILRRWRDDSRLGRGGEEGWELNNNNNNRVAREEFWVPFTGVWPESVWLLLRLGLLKESNSGLSSPQQELKQRKVWTGRRWLFVTSVASVSSEEKEGKGKGKEEHVSLTTLASSGCRPDSEDSEPLEMLTTRMDPDLARFHPDSFRVRAGLRGGGVSMREYIALVACTSGARE</sequence>
<evidence type="ECO:0000313" key="4">
    <source>
        <dbReference type="Proteomes" id="UP001302321"/>
    </source>
</evidence>
<accession>A0AAN6W9G9</accession>
<comment type="caution">
    <text evidence="3">The sequence shown here is derived from an EMBL/GenBank/DDBJ whole genome shotgun (WGS) entry which is preliminary data.</text>
</comment>
<protein>
    <submittedName>
        <fullName evidence="3">Uncharacterized protein</fullName>
    </submittedName>
</protein>
<feature type="region of interest" description="Disordered" evidence="1">
    <location>
        <begin position="91"/>
        <end position="115"/>
    </location>
</feature>
<dbReference type="AlphaFoldDB" id="A0AAN6W9G9"/>
<keyword evidence="2" id="KW-0812">Transmembrane</keyword>
<feature type="compositionally biased region" description="Basic and acidic residues" evidence="1">
    <location>
        <begin position="93"/>
        <end position="114"/>
    </location>
</feature>